<dbReference type="SUPFAM" id="SSF100950">
    <property type="entry name" value="NagB/RpiA/CoA transferase-like"/>
    <property type="match status" value="1"/>
</dbReference>
<dbReference type="Pfam" id="PF00455">
    <property type="entry name" value="DeoRC"/>
    <property type="match status" value="1"/>
</dbReference>
<dbReference type="PROSITE" id="PS00894">
    <property type="entry name" value="HTH_DEOR_1"/>
    <property type="match status" value="1"/>
</dbReference>
<dbReference type="SMART" id="SM00420">
    <property type="entry name" value="HTH_DEOR"/>
    <property type="match status" value="1"/>
</dbReference>
<protein>
    <submittedName>
        <fullName evidence="5">Transcriptional regulator, DeoR family</fullName>
    </submittedName>
</protein>
<evidence type="ECO:0000256" key="3">
    <source>
        <dbReference type="ARBA" id="ARBA00023163"/>
    </source>
</evidence>
<dbReference type="Pfam" id="PF08220">
    <property type="entry name" value="HTH_DeoR"/>
    <property type="match status" value="1"/>
</dbReference>
<dbReference type="InterPro" id="IPR037171">
    <property type="entry name" value="NagB/RpiA_transferase-like"/>
</dbReference>
<dbReference type="SMART" id="SM01134">
    <property type="entry name" value="DeoRC"/>
    <property type="match status" value="1"/>
</dbReference>
<dbReference type="RefSeq" id="WP_073174321.1">
    <property type="nucleotide sequence ID" value="NZ_FQVE01000003.1"/>
</dbReference>
<evidence type="ECO:0000259" key="4">
    <source>
        <dbReference type="PROSITE" id="PS51000"/>
    </source>
</evidence>
<dbReference type="GO" id="GO:0003700">
    <property type="term" value="F:DNA-binding transcription factor activity"/>
    <property type="evidence" value="ECO:0007669"/>
    <property type="project" value="InterPro"/>
</dbReference>
<dbReference type="AlphaFoldDB" id="A0A1M5EN17"/>
<dbReference type="InterPro" id="IPR050313">
    <property type="entry name" value="Carb_Metab_HTH_regulators"/>
</dbReference>
<feature type="domain" description="HTH deoR-type" evidence="4">
    <location>
        <begin position="3"/>
        <end position="58"/>
    </location>
</feature>
<dbReference type="Proteomes" id="UP000184108">
    <property type="component" value="Unassembled WGS sequence"/>
</dbReference>
<dbReference type="PRINTS" id="PR00037">
    <property type="entry name" value="HTHLACR"/>
</dbReference>
<evidence type="ECO:0000256" key="1">
    <source>
        <dbReference type="ARBA" id="ARBA00023015"/>
    </source>
</evidence>
<keyword evidence="3" id="KW-0804">Transcription</keyword>
<dbReference type="InterPro" id="IPR036390">
    <property type="entry name" value="WH_DNA-bd_sf"/>
</dbReference>
<dbReference type="GO" id="GO:0003677">
    <property type="term" value="F:DNA binding"/>
    <property type="evidence" value="ECO:0007669"/>
    <property type="project" value="UniProtKB-KW"/>
</dbReference>
<dbReference type="PANTHER" id="PTHR30363">
    <property type="entry name" value="HTH-TYPE TRANSCRIPTIONAL REGULATOR SRLR-RELATED"/>
    <property type="match status" value="1"/>
</dbReference>
<keyword evidence="1" id="KW-0805">Transcription regulation</keyword>
<gene>
    <name evidence="5" type="ORF">SAMN02787073_2972</name>
</gene>
<keyword evidence="2" id="KW-0238">DNA-binding</keyword>
<dbReference type="PROSITE" id="PS51000">
    <property type="entry name" value="HTH_DEOR_2"/>
    <property type="match status" value="1"/>
</dbReference>
<sequence>MLKEERFEIILSQLKEKNKVKFEDLASLLHVSEDTVRRDIDILHRNGLLSKARGGAILREKDPLSFHDRQSFLTKEKDIIALKAQPFLKNGMTVFMDGGTTVCAVVSYMPLDIQLRIITNNYSLPPILSKFNNIELVMLGGIYDHELAVTTGAVTCNEAAQYIADLFIMGTCAVDAHFGISATSIPDGESKKAMAGSSKKVIALANQNKLRRTEVFKISAIDAVDILITDLDSADAELEPFRNTNIQII</sequence>
<evidence type="ECO:0000313" key="6">
    <source>
        <dbReference type="Proteomes" id="UP000184108"/>
    </source>
</evidence>
<dbReference type="SUPFAM" id="SSF46785">
    <property type="entry name" value="Winged helix' DNA-binding domain"/>
    <property type="match status" value="1"/>
</dbReference>
<evidence type="ECO:0000313" key="5">
    <source>
        <dbReference type="EMBL" id="SHF80688.1"/>
    </source>
</evidence>
<proteinExistence type="predicted"/>
<dbReference type="InterPro" id="IPR036388">
    <property type="entry name" value="WH-like_DNA-bd_sf"/>
</dbReference>
<dbReference type="InterPro" id="IPR018356">
    <property type="entry name" value="Tscrpt_reg_HTH_DeoR_CS"/>
</dbReference>
<dbReference type="Gene3D" id="3.40.50.1360">
    <property type="match status" value="1"/>
</dbReference>
<dbReference type="PANTHER" id="PTHR30363:SF51">
    <property type="entry name" value="HTH-TYPE TRANSCRIPTIONAL REPRESSOR GLCR"/>
    <property type="match status" value="1"/>
</dbReference>
<organism evidence="5 6">
    <name type="scientific">Chryseobacterium vrystaatense</name>
    <dbReference type="NCBI Taxonomy" id="307480"/>
    <lineage>
        <taxon>Bacteria</taxon>
        <taxon>Pseudomonadati</taxon>
        <taxon>Bacteroidota</taxon>
        <taxon>Flavobacteriia</taxon>
        <taxon>Flavobacteriales</taxon>
        <taxon>Weeksellaceae</taxon>
        <taxon>Chryseobacterium group</taxon>
        <taxon>Chryseobacterium</taxon>
    </lineage>
</organism>
<dbReference type="EMBL" id="FQVE01000003">
    <property type="protein sequence ID" value="SHF80688.1"/>
    <property type="molecule type" value="Genomic_DNA"/>
</dbReference>
<dbReference type="InterPro" id="IPR001034">
    <property type="entry name" value="DeoR_HTH"/>
</dbReference>
<reference evidence="6" key="1">
    <citation type="submission" date="2016-11" db="EMBL/GenBank/DDBJ databases">
        <authorList>
            <person name="Varghese N."/>
            <person name="Submissions S."/>
        </authorList>
    </citation>
    <scope>NUCLEOTIDE SEQUENCE [LARGE SCALE GENOMIC DNA]</scope>
    <source>
        <strain evidence="6">YR203</strain>
    </source>
</reference>
<evidence type="ECO:0000256" key="2">
    <source>
        <dbReference type="ARBA" id="ARBA00023125"/>
    </source>
</evidence>
<dbReference type="Gene3D" id="1.10.10.10">
    <property type="entry name" value="Winged helix-like DNA-binding domain superfamily/Winged helix DNA-binding domain"/>
    <property type="match status" value="1"/>
</dbReference>
<accession>A0A1M5EN17</accession>
<name>A0A1M5EN17_9FLAO</name>
<dbReference type="InterPro" id="IPR014036">
    <property type="entry name" value="DeoR-like_C"/>
</dbReference>